<dbReference type="InterPro" id="IPR035943">
    <property type="entry name" value="XisI-like_sf"/>
</dbReference>
<comment type="caution">
    <text evidence="1">The sequence shown here is derived from an EMBL/GenBank/DDBJ whole genome shotgun (WGS) entry which is preliminary data.</text>
</comment>
<sequence>MDKLQRYHQIIQDLLMEEAHPYCQSDDVETVIICDPERHHYQLTYIGWEGDQRIFNLILHLDIKDGKIWVQHNGTEMAIGKRLMEQGVPASDIVLGFQSPFRRQFSGYAIA</sequence>
<dbReference type="EMBL" id="JAZAQF010000014">
    <property type="protein sequence ID" value="MFG3816585.1"/>
    <property type="molecule type" value="Genomic_DNA"/>
</dbReference>
<protein>
    <submittedName>
        <fullName evidence="1">XisI protein</fullName>
    </submittedName>
</protein>
<evidence type="ECO:0000313" key="1">
    <source>
        <dbReference type="EMBL" id="MFG3816585.1"/>
    </source>
</evidence>
<name>A0ABW7C5U7_9CYAN</name>
<proteinExistence type="predicted"/>
<dbReference type="CDD" id="cd16382">
    <property type="entry name" value="XisI-like"/>
    <property type="match status" value="1"/>
</dbReference>
<organism evidence="1 2">
    <name type="scientific">Limnothrix redekei LRLZ20PSL1</name>
    <dbReference type="NCBI Taxonomy" id="3112953"/>
    <lineage>
        <taxon>Bacteria</taxon>
        <taxon>Bacillati</taxon>
        <taxon>Cyanobacteriota</taxon>
        <taxon>Cyanophyceae</taxon>
        <taxon>Pseudanabaenales</taxon>
        <taxon>Pseudanabaenaceae</taxon>
        <taxon>Limnothrix</taxon>
    </lineage>
</organism>
<dbReference type="SUPFAM" id="SSF143847">
    <property type="entry name" value="XisI-like"/>
    <property type="match status" value="1"/>
</dbReference>
<reference evidence="2" key="1">
    <citation type="journal article" date="2024" name="Algal Res.">
        <title>Biochemical, toxicological and genomic investigation of a high-biomass producing Limnothrix strain isolated from Italian shallow drinking water reservoir.</title>
        <authorList>
            <person name="Simonazzi M."/>
            <person name="Shishido T.K."/>
            <person name="Delbaje E."/>
            <person name="Wahlsten M."/>
            <person name="Fewer D.P."/>
            <person name="Sivonen K."/>
            <person name="Pezzolesi L."/>
            <person name="Pistocchi R."/>
        </authorList>
    </citation>
    <scope>NUCLEOTIDE SEQUENCE [LARGE SCALE GENOMIC DNA]</scope>
    <source>
        <strain evidence="2">LRLZ20PSL1</strain>
    </source>
</reference>
<dbReference type="Pfam" id="PF08869">
    <property type="entry name" value="XisI"/>
    <property type="match status" value="1"/>
</dbReference>
<dbReference type="RefSeq" id="WP_393010595.1">
    <property type="nucleotide sequence ID" value="NZ_JAZAQF010000014.1"/>
</dbReference>
<dbReference type="InterPro" id="IPR014968">
    <property type="entry name" value="XisI"/>
</dbReference>
<dbReference type="Gene3D" id="3.30.310.110">
    <property type="entry name" value="XisI-like"/>
    <property type="match status" value="1"/>
</dbReference>
<evidence type="ECO:0000313" key="2">
    <source>
        <dbReference type="Proteomes" id="UP001604335"/>
    </source>
</evidence>
<keyword evidence="2" id="KW-1185">Reference proteome</keyword>
<gene>
    <name evidence="1" type="ORF">VPK24_02965</name>
</gene>
<dbReference type="Proteomes" id="UP001604335">
    <property type="component" value="Unassembled WGS sequence"/>
</dbReference>
<accession>A0ABW7C5U7</accession>